<dbReference type="Pfam" id="PF01828">
    <property type="entry name" value="Peptidase_A4"/>
    <property type="match status" value="1"/>
</dbReference>
<dbReference type="Gene3D" id="2.60.120.700">
    <property type="entry name" value="Peptidase G1"/>
    <property type="match status" value="1"/>
</dbReference>
<dbReference type="PANTHER" id="PTHR37536:SF1">
    <property type="entry name" value="ASPERGILLOPEPSIN, PUTAITVE (AFU_ORTHOLOGUE AFUA_7G01200)"/>
    <property type="match status" value="1"/>
</dbReference>
<proteinExistence type="predicted"/>
<dbReference type="InterPro" id="IPR013320">
    <property type="entry name" value="ConA-like_dom_sf"/>
</dbReference>
<dbReference type="GO" id="GO:0070007">
    <property type="term" value="F:glutamic-type endopeptidase activity"/>
    <property type="evidence" value="ECO:0007669"/>
    <property type="project" value="InterPro"/>
</dbReference>
<dbReference type="EMBL" id="QWLM01000006">
    <property type="protein sequence ID" value="RHW46148.1"/>
    <property type="molecule type" value="Genomic_DNA"/>
</dbReference>
<protein>
    <submittedName>
        <fullName evidence="3">Uncharacterized protein</fullName>
    </submittedName>
</protein>
<evidence type="ECO:0000256" key="1">
    <source>
        <dbReference type="PIRSR" id="PIRSR600250-50"/>
    </source>
</evidence>
<dbReference type="GO" id="GO:0006508">
    <property type="term" value="P:proteolysis"/>
    <property type="evidence" value="ECO:0007669"/>
    <property type="project" value="InterPro"/>
</dbReference>
<feature type="chain" id="PRO_5019335957" evidence="2">
    <location>
        <begin position="40"/>
        <end position="284"/>
    </location>
</feature>
<gene>
    <name evidence="3" type="ORF">D1832_06660</name>
</gene>
<keyword evidence="2" id="KW-0732">Signal</keyword>
<dbReference type="InterPro" id="IPR000250">
    <property type="entry name" value="Peptidase_G1"/>
</dbReference>
<accession>A0A417Z6B3</accession>
<feature type="active site" description="Proton acceptor" evidence="1">
    <location>
        <position position="213"/>
    </location>
</feature>
<evidence type="ECO:0000313" key="3">
    <source>
        <dbReference type="EMBL" id="RHW46148.1"/>
    </source>
</evidence>
<feature type="signal peptide" evidence="2">
    <location>
        <begin position="1"/>
        <end position="39"/>
    </location>
</feature>
<reference evidence="3 4" key="1">
    <citation type="submission" date="2018-08" db="EMBL/GenBank/DDBJ databases">
        <title>Whole genome sequence analysis of Dermacoccus abyssi bacteria isolated from Deep Mariana trench Micromonospora spp reveals genes involved in the environmental adaptation and production of secondary metabolites.</title>
        <authorList>
            <person name="Abdel-Mageed W.M."/>
            <person name="Lehri B."/>
            <person name="Nouioui I."/>
            <person name="Goodfellow I."/>
            <person name="Jaspars M."/>
            <person name="Karlyshev A."/>
        </authorList>
    </citation>
    <scope>NUCLEOTIDE SEQUENCE [LARGE SCALE GENOMIC DNA]</scope>
    <source>
        <strain evidence="3 4">MT1.1</strain>
    </source>
</reference>
<sequence length="284" mass="30305">MEPYCTDPEELMSAARNTLFTALACLSAAAASLTAPASAQSPAEASAPASAATTTATGLRAASNALYENWAGYQVAAKNPTQARGSWTVPKASWPGRDGYSNMWVGLGGGNRAQGQLIQAGTEHDSKCVALRAGKCSKWKNDYYLWVETFPQRSQERITNLPVSPGDPVRVAVRWSARDSRAYFTLCNERLQRCVVTSRATSAPKGVAEFVLERPSRADGRPLALANTGTVSFRQLSVTDASGTRVPKKMAHTRILMFNGNLLASPGAWSASGNGFPVTFKRAA</sequence>
<dbReference type="Proteomes" id="UP000285376">
    <property type="component" value="Unassembled WGS sequence"/>
</dbReference>
<dbReference type="SUPFAM" id="SSF49899">
    <property type="entry name" value="Concanavalin A-like lectins/glucanases"/>
    <property type="match status" value="1"/>
</dbReference>
<comment type="caution">
    <text evidence="3">The sequence shown here is derived from an EMBL/GenBank/DDBJ whole genome shotgun (WGS) entry which is preliminary data.</text>
</comment>
<dbReference type="AlphaFoldDB" id="A0A417Z6B3"/>
<evidence type="ECO:0000313" key="4">
    <source>
        <dbReference type="Proteomes" id="UP000285376"/>
    </source>
</evidence>
<dbReference type="PANTHER" id="PTHR37536">
    <property type="entry name" value="PUTATIVE (AFU_ORTHOLOGUE AFUA_3G02970)-RELATED"/>
    <property type="match status" value="1"/>
</dbReference>
<dbReference type="CDD" id="cd13426">
    <property type="entry name" value="Peptidase_G1"/>
    <property type="match status" value="1"/>
</dbReference>
<organism evidence="3 4">
    <name type="scientific">Dermacoccus abyssi</name>
    <dbReference type="NCBI Taxonomy" id="322596"/>
    <lineage>
        <taxon>Bacteria</taxon>
        <taxon>Bacillati</taxon>
        <taxon>Actinomycetota</taxon>
        <taxon>Actinomycetes</taxon>
        <taxon>Micrococcales</taxon>
        <taxon>Dermacoccaceae</taxon>
        <taxon>Dermacoccus</taxon>
    </lineage>
</organism>
<name>A0A417Z6B3_9MICO</name>
<evidence type="ECO:0000256" key="2">
    <source>
        <dbReference type="SAM" id="SignalP"/>
    </source>
</evidence>
<dbReference type="RefSeq" id="WP_118913175.1">
    <property type="nucleotide sequence ID" value="NZ_QWLM01000006.1"/>
</dbReference>
<dbReference type="InterPro" id="IPR038656">
    <property type="entry name" value="Peptidase_G1_sf"/>
</dbReference>